<protein>
    <recommendedName>
        <fullName evidence="3">F-box domain-containing protein</fullName>
    </recommendedName>
</protein>
<dbReference type="InterPro" id="IPR032675">
    <property type="entry name" value="LRR_dom_sf"/>
</dbReference>
<name>A0A0C3KEE1_9AGAM</name>
<keyword evidence="2" id="KW-1185">Reference proteome</keyword>
<evidence type="ECO:0000313" key="1">
    <source>
        <dbReference type="EMBL" id="KIO19818.1"/>
    </source>
</evidence>
<dbReference type="SUPFAM" id="SSF52047">
    <property type="entry name" value="RNI-like"/>
    <property type="match status" value="1"/>
</dbReference>
<dbReference type="EMBL" id="KN823201">
    <property type="protein sequence ID" value="KIO19818.1"/>
    <property type="molecule type" value="Genomic_DNA"/>
</dbReference>
<sequence>MLARAKDKIRELTVTVKKTAGHSGSSMTKDRRYGFPTRHTSFRSLLKGSSRPLNDLLPTEILIEIFNAVILNTWEPSYKVLENVFLVCRTWREAGRGMELIRIGTWKSKQMDTLLAHIHSTPLFQERNQVNIQILGVQTDYQKDFHRLPELLTLCRTSLQQLTLGRFFTNLQQVAELLPDANVEPESGVSFPNLSSLTLSKFTQRELISFIKSLDPLKLEHLKLRDTFLWYDCILPEDLTALHFPHLKEIEVDGYIKPENLTVRWLCQIAPNLEMLELSIMRGRLPMLTEFLASERIPKTLQRPRIWVKIDKYDHLDPESPDMTPLVQLIKERGWKQWICVHMSCGSWLTSSEIVLFLSSVNPTKLLSLDLHDAAFLSNDKASSTILSLQFPRLQEIGVQVDLAKEDSTLSILCQAAPNSRSWTFPSCAQTSELSPISGLE</sequence>
<reference evidence="2" key="2">
    <citation type="submission" date="2015-01" db="EMBL/GenBank/DDBJ databases">
        <title>Evolutionary Origins and Diversification of the Mycorrhizal Mutualists.</title>
        <authorList>
            <consortium name="DOE Joint Genome Institute"/>
            <consortium name="Mycorrhizal Genomics Consortium"/>
            <person name="Kohler A."/>
            <person name="Kuo A."/>
            <person name="Nagy L.G."/>
            <person name="Floudas D."/>
            <person name="Copeland A."/>
            <person name="Barry K.W."/>
            <person name="Cichocki N."/>
            <person name="Veneault-Fourrey C."/>
            <person name="LaButti K."/>
            <person name="Lindquist E.A."/>
            <person name="Lipzen A."/>
            <person name="Lundell T."/>
            <person name="Morin E."/>
            <person name="Murat C."/>
            <person name="Riley R."/>
            <person name="Ohm R."/>
            <person name="Sun H."/>
            <person name="Tunlid A."/>
            <person name="Henrissat B."/>
            <person name="Grigoriev I.V."/>
            <person name="Hibbett D.S."/>
            <person name="Martin F."/>
        </authorList>
    </citation>
    <scope>NUCLEOTIDE SEQUENCE [LARGE SCALE GENOMIC DNA]</scope>
    <source>
        <strain evidence="2">MUT 4182</strain>
    </source>
</reference>
<gene>
    <name evidence="1" type="ORF">M407DRAFT_30521</name>
</gene>
<proteinExistence type="predicted"/>
<evidence type="ECO:0000313" key="2">
    <source>
        <dbReference type="Proteomes" id="UP000054248"/>
    </source>
</evidence>
<accession>A0A0C3KEE1</accession>
<dbReference type="Proteomes" id="UP000054248">
    <property type="component" value="Unassembled WGS sequence"/>
</dbReference>
<dbReference type="AlphaFoldDB" id="A0A0C3KEE1"/>
<dbReference type="HOGENOM" id="CLU_621419_0_0_1"/>
<dbReference type="OrthoDB" id="3168149at2759"/>
<evidence type="ECO:0008006" key="3">
    <source>
        <dbReference type="Google" id="ProtNLM"/>
    </source>
</evidence>
<dbReference type="Gene3D" id="3.80.10.10">
    <property type="entry name" value="Ribonuclease Inhibitor"/>
    <property type="match status" value="1"/>
</dbReference>
<reference evidence="1 2" key="1">
    <citation type="submission" date="2014-04" db="EMBL/GenBank/DDBJ databases">
        <authorList>
            <consortium name="DOE Joint Genome Institute"/>
            <person name="Kuo A."/>
            <person name="Girlanda M."/>
            <person name="Perotto S."/>
            <person name="Kohler A."/>
            <person name="Nagy L.G."/>
            <person name="Floudas D."/>
            <person name="Copeland A."/>
            <person name="Barry K.W."/>
            <person name="Cichocki N."/>
            <person name="Veneault-Fourrey C."/>
            <person name="LaButti K."/>
            <person name="Lindquist E.A."/>
            <person name="Lipzen A."/>
            <person name="Lundell T."/>
            <person name="Morin E."/>
            <person name="Murat C."/>
            <person name="Sun H."/>
            <person name="Tunlid A."/>
            <person name="Henrissat B."/>
            <person name="Grigoriev I.V."/>
            <person name="Hibbett D.S."/>
            <person name="Martin F."/>
            <person name="Nordberg H.P."/>
            <person name="Cantor M.N."/>
            <person name="Hua S.X."/>
        </authorList>
    </citation>
    <scope>NUCLEOTIDE SEQUENCE [LARGE SCALE GENOMIC DNA]</scope>
    <source>
        <strain evidence="1 2">MUT 4182</strain>
    </source>
</reference>
<organism evidence="1 2">
    <name type="scientific">Tulasnella calospora MUT 4182</name>
    <dbReference type="NCBI Taxonomy" id="1051891"/>
    <lineage>
        <taxon>Eukaryota</taxon>
        <taxon>Fungi</taxon>
        <taxon>Dikarya</taxon>
        <taxon>Basidiomycota</taxon>
        <taxon>Agaricomycotina</taxon>
        <taxon>Agaricomycetes</taxon>
        <taxon>Cantharellales</taxon>
        <taxon>Tulasnellaceae</taxon>
        <taxon>Tulasnella</taxon>
    </lineage>
</organism>